<dbReference type="GO" id="GO:0140359">
    <property type="term" value="F:ABC-type transporter activity"/>
    <property type="evidence" value="ECO:0007669"/>
    <property type="project" value="InterPro"/>
</dbReference>
<evidence type="ECO:0000256" key="4">
    <source>
        <dbReference type="ARBA" id="ARBA00022553"/>
    </source>
</evidence>
<dbReference type="GO" id="GO:0000329">
    <property type="term" value="C:fungal-type vacuole membrane"/>
    <property type="evidence" value="ECO:0007669"/>
    <property type="project" value="UniProtKB-ARBA"/>
</dbReference>
<dbReference type="OrthoDB" id="6500128at2759"/>
<dbReference type="eggNOG" id="KOG0054">
    <property type="taxonomic scope" value="Eukaryota"/>
</dbReference>
<evidence type="ECO:0000256" key="7">
    <source>
        <dbReference type="ARBA" id="ARBA00022737"/>
    </source>
</evidence>
<dbReference type="Pfam" id="PF00664">
    <property type="entry name" value="ABC_membrane"/>
    <property type="match status" value="2"/>
</dbReference>
<feature type="transmembrane region" description="Helical" evidence="14">
    <location>
        <begin position="1013"/>
        <end position="1040"/>
    </location>
</feature>
<dbReference type="SUPFAM" id="SSF90123">
    <property type="entry name" value="ABC transporter transmembrane region"/>
    <property type="match status" value="2"/>
</dbReference>
<dbReference type="Proteomes" id="UP000016935">
    <property type="component" value="Unassembled WGS sequence"/>
</dbReference>
<feature type="transmembrane region" description="Helical" evidence="14">
    <location>
        <begin position="969"/>
        <end position="993"/>
    </location>
</feature>
<keyword evidence="3" id="KW-0813">Transport</keyword>
<keyword evidence="5" id="KW-0926">Vacuole</keyword>
<dbReference type="PROSITE" id="PS00211">
    <property type="entry name" value="ABC_TRANSPORTER_1"/>
    <property type="match status" value="2"/>
</dbReference>
<comment type="subcellular location">
    <subcellularLocation>
        <location evidence="1">Vacuole membrane</location>
        <topology evidence="1">Multi-pass membrane protein</topology>
    </subcellularLocation>
</comment>
<evidence type="ECO:0000313" key="17">
    <source>
        <dbReference type="EMBL" id="EOA89416.1"/>
    </source>
</evidence>
<dbReference type="RefSeq" id="XP_008023197.1">
    <property type="nucleotide sequence ID" value="XM_008025006.1"/>
</dbReference>
<evidence type="ECO:0000256" key="12">
    <source>
        <dbReference type="ARBA" id="ARBA00023136"/>
    </source>
</evidence>
<feature type="domain" description="ABC transmembrane type-1" evidence="16">
    <location>
        <begin position="301"/>
        <end position="585"/>
    </location>
</feature>
<proteinExistence type="inferred from homology"/>
<evidence type="ECO:0000259" key="15">
    <source>
        <dbReference type="PROSITE" id="PS50893"/>
    </source>
</evidence>
<accession>R0IXW2</accession>
<dbReference type="InterPro" id="IPR003439">
    <property type="entry name" value="ABC_transporter-like_ATP-bd"/>
</dbReference>
<protein>
    <recommendedName>
        <fullName evidence="19">Multidrug resistance-associated protein 1</fullName>
    </recommendedName>
</protein>
<evidence type="ECO:0000256" key="2">
    <source>
        <dbReference type="ARBA" id="ARBA00009726"/>
    </source>
</evidence>
<keyword evidence="11 14" id="KW-1133">Transmembrane helix</keyword>
<evidence type="ECO:0000256" key="9">
    <source>
        <dbReference type="ARBA" id="ARBA00022840"/>
    </source>
</evidence>
<dbReference type="HOGENOM" id="CLU_000604_27_6_1"/>
<feature type="transmembrane region" description="Helical" evidence="14">
    <location>
        <begin position="445"/>
        <end position="464"/>
    </location>
</feature>
<feature type="domain" description="ABC transporter" evidence="15">
    <location>
        <begin position="621"/>
        <end position="846"/>
    </location>
</feature>
<dbReference type="CDD" id="cd18595">
    <property type="entry name" value="ABC_6TM_MRP1_2_3_6_D1_like"/>
    <property type="match status" value="1"/>
</dbReference>
<dbReference type="Gene3D" id="3.40.50.300">
    <property type="entry name" value="P-loop containing nucleotide triphosphate hydrolases"/>
    <property type="match status" value="2"/>
</dbReference>
<keyword evidence="7" id="KW-0677">Repeat</keyword>
<dbReference type="GeneID" id="19400339"/>
<evidence type="ECO:0008006" key="19">
    <source>
        <dbReference type="Google" id="ProtNLM"/>
    </source>
</evidence>
<evidence type="ECO:0000256" key="6">
    <source>
        <dbReference type="ARBA" id="ARBA00022692"/>
    </source>
</evidence>
<dbReference type="InterPro" id="IPR003593">
    <property type="entry name" value="AAA+_ATPase"/>
</dbReference>
<keyword evidence="10" id="KW-1278">Translocase</keyword>
<dbReference type="CDD" id="cd18603">
    <property type="entry name" value="ABC_6TM_MRP1_2_3_6_D2_like"/>
    <property type="match status" value="1"/>
</dbReference>
<dbReference type="CDD" id="cd03250">
    <property type="entry name" value="ABCC_MRP_domain1"/>
    <property type="match status" value="1"/>
</dbReference>
<evidence type="ECO:0000256" key="1">
    <source>
        <dbReference type="ARBA" id="ARBA00004128"/>
    </source>
</evidence>
<keyword evidence="12 14" id="KW-0472">Membrane</keyword>
<dbReference type="STRING" id="671987.R0IXW2"/>
<evidence type="ECO:0000256" key="8">
    <source>
        <dbReference type="ARBA" id="ARBA00022741"/>
    </source>
</evidence>
<dbReference type="FunFam" id="1.20.1560.10:FF:000001">
    <property type="entry name" value="ATP-binding cassette subfamily C member 1"/>
    <property type="match status" value="1"/>
</dbReference>
<feature type="domain" description="ABC transmembrane type-1" evidence="16">
    <location>
        <begin position="974"/>
        <end position="1257"/>
    </location>
</feature>
<dbReference type="FunFam" id="1.20.1560.10:FF:000020">
    <property type="entry name" value="ABC metal ion transporter"/>
    <property type="match status" value="1"/>
</dbReference>
<feature type="transmembrane region" description="Helical" evidence="14">
    <location>
        <begin position="54"/>
        <end position="75"/>
    </location>
</feature>
<dbReference type="PROSITE" id="PS50893">
    <property type="entry name" value="ABC_TRANSPORTER_2"/>
    <property type="match status" value="2"/>
</dbReference>
<feature type="transmembrane region" description="Helical" evidence="14">
    <location>
        <begin position="87"/>
        <end position="112"/>
    </location>
</feature>
<dbReference type="InterPro" id="IPR036640">
    <property type="entry name" value="ABC1_TM_sf"/>
</dbReference>
<feature type="transmembrane region" description="Helical" evidence="14">
    <location>
        <begin position="1112"/>
        <end position="1132"/>
    </location>
</feature>
<dbReference type="PROSITE" id="PS50929">
    <property type="entry name" value="ABC_TM1F"/>
    <property type="match status" value="2"/>
</dbReference>
<keyword evidence="9" id="KW-0067">ATP-binding</keyword>
<keyword evidence="4" id="KW-0597">Phosphoprotein</keyword>
<evidence type="ECO:0000256" key="11">
    <source>
        <dbReference type="ARBA" id="ARBA00022989"/>
    </source>
</evidence>
<dbReference type="SMART" id="SM00382">
    <property type="entry name" value="AAA"/>
    <property type="match status" value="2"/>
</dbReference>
<gene>
    <name evidence="17" type="ORF">SETTUDRAFT_167890</name>
</gene>
<dbReference type="Pfam" id="PF00005">
    <property type="entry name" value="ABC_tran"/>
    <property type="match status" value="2"/>
</dbReference>
<sequence>MQGQQQTPFFPGSRLTHGYLTASTLDRQPLCGNPEGWGPISPIRYDFTPCFLDVWIAAVAVFGIVGGAGALWYLYRNCTPQPVKRNWHFFAKLTTIVALIGTTAAQAALQIAYYKHVWAGDFRFWTTILTAVSLLVIFQIQYIEHWRSRNANGVALFYWLLLLVSYAVKLRSLISQQIHREHVAYFAVFCTSVGLAGLSFILEWLVPKRMSDYDMLGDDDECPYEYADVFSVLTFGWMTPMMKRGYKSFLTQDDLWNLRKRDSTRATMSTFEKAWEHEMEKKNPSLWIALFHSFGAPYLRGALIKTVSDVLNFVQPQLLRLLITFVHSYSTDKPQPVIRGAAIAIGMFVVSVSQTACLHQYFQRAFETGMRIKSSLTAAIYAKSTRLSNEGRASKSTGDIVNYMAVDTQRLQDLAQYGQQLWSAPFQIVLCMLSLYQLLGVSCFAGVAAMFVMIPINGVIARWMKTLQKEQMKNKDSRTKLISEILNNMKSIKLYAWTTAFASRLNTIRNDQELKTLRKIGATQAFSTFTWSTTPFLVSCSTFGVFVLTQNRALTTDIVFPALTLFNLLTFPLAILPMVITAIVEASVAVGRITGLLTADELQEDAVIREDAVTETGDESVRIRDASFTWDKNAERRALHDINFAAHKGELACVVGRVGAGKSSLLQAVLGDLWKIHGEVVLRGKTAYVPQQAWVMNASVRENIVFGHRWDPQFYEKTINACALRDDFASLPDGDQTEVGERGISLSGGQKARLTLARAVYARADIYLLDDCLSAVDQHVARHLIDNVLGPKGLLAGKTRILATNSIPVLMEADMILLLREGRILERGSYGQLMAMKGEIAQLIKTSQNEDQGEDDSTRTSDSIISDEDSTVYGGGSPNGADDEEDQAEAEAAQEGGAHLAPLRVGGGTGRKSSFQTLRRASTASFKGPRGKVTDEEGAPLKSKQTKEFQEQGKVKWAVYGEYAKTSNLVAVTIYLLLLVGAQTASIGANVWLKHWSDINQRFGGNPHVGRYIGIYFAFGVGSAALVVVQTLILWIFCSIEASRKLHERMAFAIFRSPMSFFETTPAGRILNRFSSDIYRVDEVLARTFNMLFVNSARAGFTLVVISWSTPAFIALIIPLGALYLYIQRYYLRTSRELKRLDSVSRSPIYAHFQESLSGMSTIRAYNQQKRFEMENEWRIDANLRAYYPSISANRWLAIRLEFIGSVIILAAAGFSIISVANHSGLSDGWVGLAMSYALQITQSLNWIVRQTVEVETNIVSVERVLEYAALPSEAPEIISKNRPPISWPSQGAVAFNNYSTRYRPGLDLVLKNINISIKPKEKIGVVGRTGAGKSSLTLALFRIIEPTEGFVSIDNLNTSTIGLLDLRRRLAIIPQDAALFEGTVRDNLDPAHVHDDTELWSVLDHARLKEHISSMPGKLDAVVNEGGSNFSAGQRQLVSLARALLTPSNILVLDEATAAVDVETDAMLQSTLRTSMFNNRTIITIAHRINTILDSDRIIVLDKGEVKEFDSPAELVKKKGLFFELVKEAGLLNALDMSQSSL</sequence>
<dbReference type="EMBL" id="KB908515">
    <property type="protein sequence ID" value="EOA89416.1"/>
    <property type="molecule type" value="Genomic_DNA"/>
</dbReference>
<feature type="transmembrane region" description="Helical" evidence="14">
    <location>
        <begin position="525"/>
        <end position="546"/>
    </location>
</feature>
<evidence type="ECO:0000256" key="3">
    <source>
        <dbReference type="ARBA" id="ARBA00022448"/>
    </source>
</evidence>
<dbReference type="GO" id="GO:0042592">
    <property type="term" value="P:homeostatic process"/>
    <property type="evidence" value="ECO:0007669"/>
    <property type="project" value="UniProtKB-ARBA"/>
</dbReference>
<keyword evidence="6 14" id="KW-0812">Transmembrane</keyword>
<dbReference type="Gene3D" id="1.20.1560.10">
    <property type="entry name" value="ABC transporter type 1, transmembrane domain"/>
    <property type="match status" value="2"/>
</dbReference>
<feature type="transmembrane region" description="Helical" evidence="14">
    <location>
        <begin position="150"/>
        <end position="168"/>
    </location>
</feature>
<dbReference type="FunFam" id="3.40.50.300:FF:000450">
    <property type="entry name" value="ABC transporter C family member 2"/>
    <property type="match status" value="1"/>
</dbReference>
<dbReference type="GO" id="GO:0005524">
    <property type="term" value="F:ATP binding"/>
    <property type="evidence" value="ECO:0007669"/>
    <property type="project" value="UniProtKB-KW"/>
</dbReference>
<dbReference type="PANTHER" id="PTHR24223">
    <property type="entry name" value="ATP-BINDING CASSETTE SUB-FAMILY C"/>
    <property type="match status" value="1"/>
</dbReference>
<dbReference type="SUPFAM" id="SSF52540">
    <property type="entry name" value="P-loop containing nucleoside triphosphate hydrolases"/>
    <property type="match status" value="2"/>
</dbReference>
<dbReference type="CDD" id="cd03244">
    <property type="entry name" value="ABCC_MRP_domain2"/>
    <property type="match status" value="1"/>
</dbReference>
<dbReference type="InterPro" id="IPR017871">
    <property type="entry name" value="ABC_transporter-like_CS"/>
</dbReference>
<feature type="transmembrane region" description="Helical" evidence="14">
    <location>
        <begin position="183"/>
        <end position="206"/>
    </location>
</feature>
<dbReference type="FunFam" id="3.40.50.300:FF:000565">
    <property type="entry name" value="ABC bile acid transporter"/>
    <property type="match status" value="1"/>
</dbReference>
<dbReference type="InterPro" id="IPR050173">
    <property type="entry name" value="ABC_transporter_C-like"/>
</dbReference>
<keyword evidence="8" id="KW-0547">Nucleotide-binding</keyword>
<reference evidence="17 18" key="1">
    <citation type="journal article" date="2012" name="PLoS Pathog.">
        <title>Diverse lifestyles and strategies of plant pathogenesis encoded in the genomes of eighteen Dothideomycetes fungi.</title>
        <authorList>
            <person name="Ohm R.A."/>
            <person name="Feau N."/>
            <person name="Henrissat B."/>
            <person name="Schoch C.L."/>
            <person name="Horwitz B.A."/>
            <person name="Barry K.W."/>
            <person name="Condon B.J."/>
            <person name="Copeland A.C."/>
            <person name="Dhillon B."/>
            <person name="Glaser F."/>
            <person name="Hesse C.N."/>
            <person name="Kosti I."/>
            <person name="LaButti K."/>
            <person name="Lindquist E.A."/>
            <person name="Lucas S."/>
            <person name="Salamov A.A."/>
            <person name="Bradshaw R.E."/>
            <person name="Ciuffetti L."/>
            <person name="Hamelin R.C."/>
            <person name="Kema G.H.J."/>
            <person name="Lawrence C."/>
            <person name="Scott J.A."/>
            <person name="Spatafora J.W."/>
            <person name="Turgeon B.G."/>
            <person name="de Wit P.J.G.M."/>
            <person name="Zhong S."/>
            <person name="Goodwin S.B."/>
            <person name="Grigoriev I.V."/>
        </authorList>
    </citation>
    <scope>NUCLEOTIDE SEQUENCE [LARGE SCALE GENOMIC DNA]</scope>
    <source>
        <strain evidence="18">28A</strain>
    </source>
</reference>
<organism evidence="17 18">
    <name type="scientific">Exserohilum turcicum (strain 28A)</name>
    <name type="common">Northern leaf blight fungus</name>
    <name type="synonym">Setosphaeria turcica</name>
    <dbReference type="NCBI Taxonomy" id="671987"/>
    <lineage>
        <taxon>Eukaryota</taxon>
        <taxon>Fungi</taxon>
        <taxon>Dikarya</taxon>
        <taxon>Ascomycota</taxon>
        <taxon>Pezizomycotina</taxon>
        <taxon>Dothideomycetes</taxon>
        <taxon>Pleosporomycetidae</taxon>
        <taxon>Pleosporales</taxon>
        <taxon>Pleosporineae</taxon>
        <taxon>Pleosporaceae</taxon>
        <taxon>Exserohilum</taxon>
    </lineage>
</organism>
<feature type="transmembrane region" description="Helical" evidence="14">
    <location>
        <begin position="124"/>
        <end position="143"/>
    </location>
</feature>
<dbReference type="SMR" id="R0IXW2"/>
<evidence type="ECO:0000256" key="5">
    <source>
        <dbReference type="ARBA" id="ARBA00022554"/>
    </source>
</evidence>
<evidence type="ECO:0000256" key="10">
    <source>
        <dbReference type="ARBA" id="ARBA00022967"/>
    </source>
</evidence>
<feature type="transmembrane region" description="Helical" evidence="14">
    <location>
        <begin position="558"/>
        <end position="584"/>
    </location>
</feature>
<evidence type="ECO:0000313" key="18">
    <source>
        <dbReference type="Proteomes" id="UP000016935"/>
    </source>
</evidence>
<dbReference type="InterPro" id="IPR011527">
    <property type="entry name" value="ABC1_TM_dom"/>
</dbReference>
<dbReference type="PANTHER" id="PTHR24223:SF443">
    <property type="entry name" value="MULTIDRUG-RESISTANCE LIKE PROTEIN 1, ISOFORM I"/>
    <property type="match status" value="1"/>
</dbReference>
<dbReference type="Pfam" id="PF24357">
    <property type="entry name" value="TMD0_ABC"/>
    <property type="match status" value="1"/>
</dbReference>
<feature type="domain" description="ABC transporter" evidence="15">
    <location>
        <begin position="1294"/>
        <end position="1529"/>
    </location>
</feature>
<name>R0IXW2_EXST2</name>
<dbReference type="GO" id="GO:0016887">
    <property type="term" value="F:ATP hydrolysis activity"/>
    <property type="evidence" value="ECO:0007669"/>
    <property type="project" value="InterPro"/>
</dbReference>
<evidence type="ECO:0000256" key="13">
    <source>
        <dbReference type="SAM" id="MobiDB-lite"/>
    </source>
</evidence>
<keyword evidence="18" id="KW-1185">Reference proteome</keyword>
<evidence type="ECO:0000259" key="16">
    <source>
        <dbReference type="PROSITE" id="PS50929"/>
    </source>
</evidence>
<evidence type="ECO:0000256" key="14">
    <source>
        <dbReference type="SAM" id="Phobius"/>
    </source>
</evidence>
<feature type="transmembrane region" description="Helical" evidence="14">
    <location>
        <begin position="1197"/>
        <end position="1218"/>
    </location>
</feature>
<reference evidence="17 18" key="2">
    <citation type="journal article" date="2013" name="PLoS Genet.">
        <title>Comparative genome structure, secondary metabolite, and effector coding capacity across Cochliobolus pathogens.</title>
        <authorList>
            <person name="Condon B.J."/>
            <person name="Leng Y."/>
            <person name="Wu D."/>
            <person name="Bushley K.E."/>
            <person name="Ohm R.A."/>
            <person name="Otillar R."/>
            <person name="Martin J."/>
            <person name="Schackwitz W."/>
            <person name="Grimwood J."/>
            <person name="MohdZainudin N."/>
            <person name="Xue C."/>
            <person name="Wang R."/>
            <person name="Manning V.A."/>
            <person name="Dhillon B."/>
            <person name="Tu Z.J."/>
            <person name="Steffenson B.J."/>
            <person name="Salamov A."/>
            <person name="Sun H."/>
            <person name="Lowry S."/>
            <person name="LaButti K."/>
            <person name="Han J."/>
            <person name="Copeland A."/>
            <person name="Lindquist E."/>
            <person name="Barry K."/>
            <person name="Schmutz J."/>
            <person name="Baker S.E."/>
            <person name="Ciuffetti L.M."/>
            <person name="Grigoriev I.V."/>
            <person name="Zhong S."/>
            <person name="Turgeon B.G."/>
        </authorList>
    </citation>
    <scope>NUCLEOTIDE SEQUENCE [LARGE SCALE GENOMIC DNA]</scope>
    <source>
        <strain evidence="18">28A</strain>
    </source>
</reference>
<dbReference type="InterPro" id="IPR027417">
    <property type="entry name" value="P-loop_NTPase"/>
</dbReference>
<feature type="compositionally biased region" description="Polar residues" evidence="13">
    <location>
        <begin position="911"/>
        <end position="925"/>
    </location>
</feature>
<feature type="region of interest" description="Disordered" evidence="13">
    <location>
        <begin position="846"/>
        <end position="942"/>
    </location>
</feature>
<dbReference type="InterPro" id="IPR056227">
    <property type="entry name" value="TMD0_ABC"/>
</dbReference>
<comment type="similarity">
    <text evidence="2">Belongs to the ABC transporter superfamily. ABCC family. Conjugate transporter (TC 3.A.1.208) subfamily.</text>
</comment>